<dbReference type="InterPro" id="IPR014030">
    <property type="entry name" value="Ketoacyl_synth_N"/>
</dbReference>
<dbReference type="InterPro" id="IPR001227">
    <property type="entry name" value="Ac_transferase_dom_sf"/>
</dbReference>
<dbReference type="PANTHER" id="PTHR43775">
    <property type="entry name" value="FATTY ACID SYNTHASE"/>
    <property type="match status" value="1"/>
</dbReference>
<dbReference type="Gene3D" id="3.30.70.3290">
    <property type="match status" value="1"/>
</dbReference>
<dbReference type="InterPro" id="IPR018201">
    <property type="entry name" value="Ketoacyl_synth_AS"/>
</dbReference>
<dbReference type="SMART" id="SM00827">
    <property type="entry name" value="PKS_AT"/>
    <property type="match status" value="1"/>
</dbReference>
<dbReference type="GO" id="GO:0005737">
    <property type="term" value="C:cytoplasm"/>
    <property type="evidence" value="ECO:0007669"/>
    <property type="project" value="TreeGrafter"/>
</dbReference>
<dbReference type="SUPFAM" id="SSF51735">
    <property type="entry name" value="NAD(P)-binding Rossmann-fold domains"/>
    <property type="match status" value="2"/>
</dbReference>
<evidence type="ECO:0000256" key="3">
    <source>
        <dbReference type="ARBA" id="ARBA00022679"/>
    </source>
</evidence>
<dbReference type="InterPro" id="IPR016035">
    <property type="entry name" value="Acyl_Trfase/lysoPLipase"/>
</dbReference>
<dbReference type="EMBL" id="CP017599">
    <property type="protein sequence ID" value="AOX02955.1"/>
    <property type="molecule type" value="Genomic_DNA"/>
</dbReference>
<dbReference type="Pfam" id="PF00550">
    <property type="entry name" value="PP-binding"/>
    <property type="match status" value="1"/>
</dbReference>
<dbReference type="Gene3D" id="3.40.366.10">
    <property type="entry name" value="Malonyl-Coenzyme A Acyl Carrier Protein, domain 2"/>
    <property type="match status" value="1"/>
</dbReference>
<dbReference type="Pfam" id="PF21394">
    <property type="entry name" value="Beta-ketacyl_N"/>
    <property type="match status" value="1"/>
</dbReference>
<organism evidence="6 7">
    <name type="scientific">Moorena producens PAL-8-15-08-1</name>
    <dbReference type="NCBI Taxonomy" id="1458985"/>
    <lineage>
        <taxon>Bacteria</taxon>
        <taxon>Bacillati</taxon>
        <taxon>Cyanobacteriota</taxon>
        <taxon>Cyanophyceae</taxon>
        <taxon>Coleofasciculales</taxon>
        <taxon>Coleofasciculaceae</taxon>
        <taxon>Moorena</taxon>
    </lineage>
</organism>
<dbReference type="GO" id="GO:0071770">
    <property type="term" value="P:DIM/DIP cell wall layer assembly"/>
    <property type="evidence" value="ECO:0007669"/>
    <property type="project" value="TreeGrafter"/>
</dbReference>
<dbReference type="SUPFAM" id="SSF52151">
    <property type="entry name" value="FabD/lysophospholipase-like"/>
    <property type="match status" value="1"/>
</dbReference>
<dbReference type="GO" id="GO:0005886">
    <property type="term" value="C:plasma membrane"/>
    <property type="evidence" value="ECO:0007669"/>
    <property type="project" value="TreeGrafter"/>
</dbReference>
<dbReference type="OrthoDB" id="499075at2"/>
<evidence type="ECO:0000259" key="5">
    <source>
        <dbReference type="PROSITE" id="PS52004"/>
    </source>
</evidence>
<protein>
    <submittedName>
        <fullName evidence="6">Short-chain dehydrogenase</fullName>
    </submittedName>
</protein>
<gene>
    <name evidence="6" type="ORF">BJP34_29080</name>
</gene>
<name>A0A1D8TZF0_9CYAN</name>
<dbReference type="CDD" id="cd08955">
    <property type="entry name" value="KR_2_FAS_SDR_x"/>
    <property type="match status" value="1"/>
</dbReference>
<dbReference type="Pfam" id="PF02801">
    <property type="entry name" value="Ketoacyl-synt_C"/>
    <property type="match status" value="1"/>
</dbReference>
<dbReference type="InterPro" id="IPR020841">
    <property type="entry name" value="PKS_Beta-ketoAc_synthase_dom"/>
</dbReference>
<dbReference type="Gene3D" id="1.10.1200.10">
    <property type="entry name" value="ACP-like"/>
    <property type="match status" value="1"/>
</dbReference>
<keyword evidence="3" id="KW-0808">Transferase</keyword>
<dbReference type="PROSITE" id="PS50075">
    <property type="entry name" value="CARRIER"/>
    <property type="match status" value="1"/>
</dbReference>
<sequence length="1658" mass="182198">MKKSQSSRTIDYKALMENAFLQIETLQSKLEAFENQEKEPIAIIGMGCRFPGGVDSPEAFWQLLNDGVDAIAEVPKNRWNIDEYYDPDPDAPGKIATRDGGFLSGIDRFDAPFFGISPREAHSLDPQQRLLLEVSWEAIERANIVPEKLFNSLTGVFIGIGSNDYLNQLATSEIPEAYWGTGNVPSAATGRLSYILGLTGPNLAVDTACSSSLVSVHLACQSLRQRECNLALAGGVNLILSPKFSIVFSQAKMLSPDGRCKTFDASANGYVRGEGCGVIVLKRLSDALANGDHILAVIRGTAVNQDGPSGGLTVPNGPSQVAVIRQALANGEVDPASISYIEAHGTGTSLGDPIEVGALGKVFGKTHSIEKPVIIGSAKTNIGHLEVAAGIAGLMKVVLQLQQEKIAPSLHFNQPNSYINWSQLPLQVPAQLTPWQTNGNSRIAGVSSFGFSGTNAHVILEEATTEGNSSSVKVRENGYSSVPEDDLERSVHLLTISAKTQTALSDLLSNYQNYIKIHPELGIGDICYTANTGRTHFNHRLAVVTSNPQELVDKLRQHQEEEEVAGIYSRELPNNTTVAKIAFLFTGQGSQYINMGRQLYQQAPTFREAINQCEEILSNLETFQDNSLQEILYPADDSSDSSLLNQTAYTQPALFAIEYALFKLWQSWGIKPDVVMGHSVGEYVAATVAGVWSLEDGLRLIAARGSLMQKLPAGGEMISIMASELKVLETLKGMSRSEKVAIAAINGPESTVISGEAEAVRAIATHLESLGIKTKQLQVSHAFHSPLMEPMLAEFEAVAKETSYSQPRIPLISNITGQQVDLEITTAEYWVNHVCQPVRFAQSMKTLHQEGYELFLEIGPKPILLGMGRQCLPEEVGVWLPSLRPGVEEWQQMLSSLGQLYVQGAKVDWSGFDQDYNREKVILPTYPFQRQHYWVETKDNGYQSNASFAEKDTNTEIVNLLSKGEIDTLAQQLEKAANFSPEQLKLLPKILELLTKQHQQQLAAARIKDWFYQLQWQPLPEISLKNGIQVSHWLIFADNTGVAEKLAQKLQQQGHKCSLVYRADKYQQLATGRYQLNPSAPEEFGQLYEAIIETSQLPLSRVIHLWSLDAPVTEHLTLNTLEQTQLWGCASVLHLLQSVLKTTNVPQLWLVTRGAQSVLSNMEKLTVAASPLWGLGRVVSLEHPQLWGGLVDLDPQTSEEDVEKLLQLLVNNSEEDYLALREGKTYVARLVQQSLQASVEALSLASDATYLITGGLGALGLHTAQWLVEKGARHLVLTGRSAPSKKVQEIIEKLEQAGAKVKVLLGDISLEQDVAQIIEQIQTSLPILKGIIHAAGILDDATLQQMSWENFAKVMAPKVGGTWHLHQFTQELPLDFFVCFSSIASLIGSPGQGNYAAANAFMDALANYRRSRGLSGLTINWGPWASGGMANNLAAQHQNRIHTSGVNDIAPEQGMSALEQLLANQTLTGQIGVISVEWSLLAQQWSNLNKSSLLQELLHQDELQQQDILKQKLEREILDQLDKASAGEGKEILKEHIRGQVAKVLGLSSSQLPEINLGFMEMGMDSLTTVELKNRLQAQLGITLPGTVAMEYPTIDKLSRYIFEEVMGWKSVADSERNLPERKEVDVDEQILQVIEDISEEEFEALAAQQLEKINSML</sequence>
<keyword evidence="1" id="KW-0596">Phosphopantetheine</keyword>
<dbReference type="GO" id="GO:0004315">
    <property type="term" value="F:3-oxoacyl-[acyl-carrier-protein] synthase activity"/>
    <property type="evidence" value="ECO:0007669"/>
    <property type="project" value="InterPro"/>
</dbReference>
<dbReference type="NCBIfam" id="NF045894">
    <property type="entry name" value="PKS_plus_SDR"/>
    <property type="match status" value="1"/>
</dbReference>
<dbReference type="FunFam" id="3.40.47.10:FF:000019">
    <property type="entry name" value="Polyketide synthase type I"/>
    <property type="match status" value="1"/>
</dbReference>
<keyword evidence="2" id="KW-0597">Phosphoprotein</keyword>
<dbReference type="InterPro" id="IPR050091">
    <property type="entry name" value="PKS_NRPS_Biosynth_Enz"/>
</dbReference>
<dbReference type="Pfam" id="PF08659">
    <property type="entry name" value="KR"/>
    <property type="match status" value="1"/>
</dbReference>
<dbReference type="Pfam" id="PF22621">
    <property type="entry name" value="CurL-like_PKS_C"/>
    <property type="match status" value="1"/>
</dbReference>
<dbReference type="GO" id="GO:0006633">
    <property type="term" value="P:fatty acid biosynthetic process"/>
    <property type="evidence" value="ECO:0007669"/>
    <property type="project" value="InterPro"/>
</dbReference>
<proteinExistence type="predicted"/>
<dbReference type="InterPro" id="IPR016036">
    <property type="entry name" value="Malonyl_transacylase_ACP-bd"/>
</dbReference>
<dbReference type="Pfam" id="PF00698">
    <property type="entry name" value="Acyl_transf_1"/>
    <property type="match status" value="1"/>
</dbReference>
<feature type="domain" description="Ketosynthase family 3 (KS3)" evidence="5">
    <location>
        <begin position="38"/>
        <end position="462"/>
    </location>
</feature>
<accession>A0A1D8TZF0</accession>
<dbReference type="Gene3D" id="3.40.50.720">
    <property type="entry name" value="NAD(P)-binding Rossmann-like Domain"/>
    <property type="match status" value="1"/>
</dbReference>
<dbReference type="PROSITE" id="PS52004">
    <property type="entry name" value="KS3_2"/>
    <property type="match status" value="1"/>
</dbReference>
<dbReference type="SUPFAM" id="SSF55048">
    <property type="entry name" value="Probable ACP-binding domain of malonyl-CoA ACP transacylase"/>
    <property type="match status" value="1"/>
</dbReference>
<evidence type="ECO:0000256" key="1">
    <source>
        <dbReference type="ARBA" id="ARBA00022450"/>
    </source>
</evidence>
<dbReference type="SUPFAM" id="SSF53901">
    <property type="entry name" value="Thiolase-like"/>
    <property type="match status" value="1"/>
</dbReference>
<dbReference type="SMART" id="SM00823">
    <property type="entry name" value="PKS_PP"/>
    <property type="match status" value="1"/>
</dbReference>
<evidence type="ECO:0000313" key="6">
    <source>
        <dbReference type="EMBL" id="AOX02955.1"/>
    </source>
</evidence>
<dbReference type="InterPro" id="IPR014043">
    <property type="entry name" value="Acyl_transferase_dom"/>
</dbReference>
<dbReference type="SMART" id="SM01294">
    <property type="entry name" value="PKS_PP_betabranch"/>
    <property type="match status" value="1"/>
</dbReference>
<dbReference type="InterPro" id="IPR013968">
    <property type="entry name" value="PKS_KR"/>
</dbReference>
<dbReference type="Proteomes" id="UP000177870">
    <property type="component" value="Chromosome"/>
</dbReference>
<dbReference type="InterPro" id="IPR014031">
    <property type="entry name" value="Ketoacyl_synth_C"/>
</dbReference>
<dbReference type="InterPro" id="IPR009081">
    <property type="entry name" value="PP-bd_ACP"/>
</dbReference>
<dbReference type="GO" id="GO:0031177">
    <property type="term" value="F:phosphopantetheine binding"/>
    <property type="evidence" value="ECO:0007669"/>
    <property type="project" value="InterPro"/>
</dbReference>
<dbReference type="SMART" id="SM00825">
    <property type="entry name" value="PKS_KS"/>
    <property type="match status" value="1"/>
</dbReference>
<dbReference type="KEGG" id="mpro:BJP34_29080"/>
<reference evidence="7" key="1">
    <citation type="submission" date="2016-10" db="EMBL/GenBank/DDBJ databases">
        <title>Comparative genomics uncovers the prolific and rare metabolic potential of the cyanobacterial genus Moorea.</title>
        <authorList>
            <person name="Leao T."/>
            <person name="Castelao G."/>
            <person name="Korobeynikov A."/>
            <person name="Monroe E.A."/>
            <person name="Podell S."/>
            <person name="Glukhov E."/>
            <person name="Allen E."/>
            <person name="Gerwick W.H."/>
            <person name="Gerwick L."/>
        </authorList>
    </citation>
    <scope>NUCLEOTIDE SEQUENCE [LARGE SCALE GENOMIC DNA]</scope>
    <source>
        <strain evidence="7">PAL-8-15-08-1</strain>
    </source>
</reference>
<dbReference type="InterPro" id="IPR016039">
    <property type="entry name" value="Thiolase-like"/>
</dbReference>
<evidence type="ECO:0000256" key="2">
    <source>
        <dbReference type="ARBA" id="ARBA00022553"/>
    </source>
</evidence>
<evidence type="ECO:0000259" key="4">
    <source>
        <dbReference type="PROSITE" id="PS50075"/>
    </source>
</evidence>
<dbReference type="SUPFAM" id="SSF47336">
    <property type="entry name" value="ACP-like"/>
    <property type="match status" value="1"/>
</dbReference>
<feature type="domain" description="Carrier" evidence="4">
    <location>
        <begin position="1531"/>
        <end position="1606"/>
    </location>
</feature>
<dbReference type="InterPro" id="IPR020806">
    <property type="entry name" value="PKS_PP-bd"/>
</dbReference>
<dbReference type="InterPro" id="IPR049490">
    <property type="entry name" value="C883_1060-like_KR_N"/>
</dbReference>
<dbReference type="SMART" id="SM00822">
    <property type="entry name" value="PKS_KR"/>
    <property type="match status" value="1"/>
</dbReference>
<dbReference type="RefSeq" id="WP_070395348.1">
    <property type="nucleotide sequence ID" value="NZ_CP017599.1"/>
</dbReference>
<dbReference type="InterPro" id="IPR036736">
    <property type="entry name" value="ACP-like_sf"/>
</dbReference>
<dbReference type="STRING" id="1458985.BJP34_29080"/>
<dbReference type="Gene3D" id="3.40.47.10">
    <property type="match status" value="1"/>
</dbReference>
<dbReference type="CDD" id="cd00833">
    <property type="entry name" value="PKS"/>
    <property type="match status" value="1"/>
</dbReference>
<dbReference type="PANTHER" id="PTHR43775:SF37">
    <property type="entry name" value="SI:DKEY-61P9.11"/>
    <property type="match status" value="1"/>
</dbReference>
<dbReference type="FunFam" id="3.40.366.10:FF:000002">
    <property type="entry name" value="Probable polyketide synthase 2"/>
    <property type="match status" value="1"/>
</dbReference>
<evidence type="ECO:0000313" key="7">
    <source>
        <dbReference type="Proteomes" id="UP000177870"/>
    </source>
</evidence>
<dbReference type="GO" id="GO:0004312">
    <property type="term" value="F:fatty acid synthase activity"/>
    <property type="evidence" value="ECO:0007669"/>
    <property type="project" value="TreeGrafter"/>
</dbReference>
<dbReference type="InterPro" id="IPR036291">
    <property type="entry name" value="NAD(P)-bd_dom_sf"/>
</dbReference>
<dbReference type="InterPro" id="IPR057326">
    <property type="entry name" value="KR_dom"/>
</dbReference>
<dbReference type="PROSITE" id="PS00606">
    <property type="entry name" value="KS3_1"/>
    <property type="match status" value="1"/>
</dbReference>
<dbReference type="Pfam" id="PF00109">
    <property type="entry name" value="ketoacyl-synt"/>
    <property type="match status" value="1"/>
</dbReference>